<gene>
    <name evidence="1" type="ORF">A11Q_2070</name>
</gene>
<name>M4VE20_9BACT</name>
<dbReference type="KEGG" id="bex:A11Q_2070"/>
<evidence type="ECO:0000313" key="1">
    <source>
        <dbReference type="EMBL" id="AGH96286.1"/>
    </source>
</evidence>
<evidence type="ECO:0008006" key="3">
    <source>
        <dbReference type="Google" id="ProtNLM"/>
    </source>
</evidence>
<dbReference type="PANTHER" id="PTHR36842">
    <property type="entry name" value="PROTEIN TOLB HOMOLOG"/>
    <property type="match status" value="1"/>
</dbReference>
<dbReference type="Proteomes" id="UP000012040">
    <property type="component" value="Chromosome"/>
</dbReference>
<reference evidence="1 2" key="1">
    <citation type="journal article" date="2013" name="ISME J.">
        <title>By their genes ye shall know them: genomic signatures of predatory bacteria.</title>
        <authorList>
            <person name="Pasternak Z."/>
            <person name="Pietrokovski S."/>
            <person name="Rotem O."/>
            <person name="Gophna U."/>
            <person name="Lurie-Weinberger M.N."/>
            <person name="Jurkevitch E."/>
        </authorList>
    </citation>
    <scope>NUCLEOTIDE SEQUENCE [LARGE SCALE GENOMIC DNA]</scope>
    <source>
        <strain evidence="1 2">JSS</strain>
    </source>
</reference>
<dbReference type="STRING" id="1184267.A11Q_2070"/>
<dbReference type="SUPFAM" id="SSF69322">
    <property type="entry name" value="Tricorn protease domain 2"/>
    <property type="match status" value="1"/>
</dbReference>
<dbReference type="eggNOG" id="COG0823">
    <property type="taxonomic scope" value="Bacteria"/>
</dbReference>
<dbReference type="RefSeq" id="WP_015470776.1">
    <property type="nucleotide sequence ID" value="NC_020813.1"/>
</dbReference>
<sequence length="951" mass="106706">MKLIIFLSALVFAFFNGSISLAQRIGHANENWKIIKTAHFDVIVSAKQQDLGLHYASVAEKAYQRLSQIFTQNTERIILIVNDTTDITNGYATRIPYPHIMAFTVPANDHDSLSESGEWARELIVHELTHILQFEPATGFYSVLRPLFGTIIAPNLLMPLWWKEGMAVELETQLTPRGRLRSTYQDAMIRSWTLDDSLLQFTLPQANEALPSWPYGSRPYVFGSLFFSQLNYTTKDIKSSAYLANRQGERVPYFVETPMQELTQGSYEQLYNAALEDNKANAKAQIQMLNAAPLSELQEVPQNNLTSLRPTYSHPFSLLAFIQSTDGKDRIHVQALNGDSLNLKRLPSEGIQSLEFHPTEKKLLYTKTDLVDSYHNFSNVYVYDLETQRSKKIDNTQRARAASYSDDGSQITYVTTFGGQTQIRTLNLDTNTSRFVINSTVHSRYESPIFWDNNTLLAVKISRDGDRKLVRLNLQNNTESVATLQMPQIRFLKKINNSLYFTSTANGVNNLYKSTNLETAQPISHLMTGTWSFDIDPTETQAWVSVMTSSGFKVQKLTLKPEGLSHPLPKISNTIADRYTFQEAQYEPIRYSLKDYGASSYLLPSYWIPFVSTSTSSRGIYLLAQTSGHDPLNRHVYSLAVGYETELNRADFNGVYRNSTTSVPFQISSLVYSRAVGNTRNIVQTTTHALSLLPDMFWFNKNVSAEIGVQLQEVDYTTKSEHWGPFLQASYQDYEQTLFQISPENGWGGILKFEKNYKLKDESLNGIARDYEKASATLIGFTSYGLPEHHAIKAAASGLMTFSGVAGRYGASSASQFLMHDALVGSQFVNRAYAPAQFYGRSMWAANIEYRFPLTEINTGSGSDPYFLKRLSGAVVVDGLGVEGAGMEEDLVTPRALSLNESIWGTGAEIKLETTIGYILPMNFVLGYYHPHSPVFASSGHLGLSLQIGGF</sequence>
<organism evidence="1 2">
    <name type="scientific">Pseudobdellovibrio exovorus JSS</name>
    <dbReference type="NCBI Taxonomy" id="1184267"/>
    <lineage>
        <taxon>Bacteria</taxon>
        <taxon>Pseudomonadati</taxon>
        <taxon>Bdellovibrionota</taxon>
        <taxon>Bdellovibrionia</taxon>
        <taxon>Bdellovibrionales</taxon>
        <taxon>Pseudobdellovibrionaceae</taxon>
        <taxon>Pseudobdellovibrio</taxon>
    </lineage>
</organism>
<proteinExistence type="predicted"/>
<dbReference type="AlphaFoldDB" id="M4VE20"/>
<protein>
    <recommendedName>
        <fullName evidence="3">TolB protein</fullName>
    </recommendedName>
</protein>
<dbReference type="InterPro" id="IPR011042">
    <property type="entry name" value="6-blade_b-propeller_TolB-like"/>
</dbReference>
<evidence type="ECO:0000313" key="2">
    <source>
        <dbReference type="Proteomes" id="UP000012040"/>
    </source>
</evidence>
<dbReference type="Gene3D" id="2.40.160.50">
    <property type="entry name" value="membrane protein fhac: a member of the omp85/tpsb transporter family"/>
    <property type="match status" value="1"/>
</dbReference>
<accession>M4VE20</accession>
<dbReference type="EMBL" id="CP003537">
    <property type="protein sequence ID" value="AGH96286.1"/>
    <property type="molecule type" value="Genomic_DNA"/>
</dbReference>
<dbReference type="OrthoDB" id="5287081at2"/>
<dbReference type="PATRIC" id="fig|1184267.3.peg.2095"/>
<dbReference type="Gene3D" id="2.120.10.30">
    <property type="entry name" value="TolB, C-terminal domain"/>
    <property type="match status" value="1"/>
</dbReference>
<dbReference type="HOGENOM" id="CLU_012701_0_0_7"/>
<keyword evidence="2" id="KW-1185">Reference proteome</keyword>